<dbReference type="KEGG" id="hdo:MUK72_07710"/>
<keyword evidence="1" id="KW-1133">Transmembrane helix</keyword>
<dbReference type="Proteomes" id="UP000830542">
    <property type="component" value="Chromosome"/>
</dbReference>
<evidence type="ECO:0008006" key="6">
    <source>
        <dbReference type="Google" id="ProtNLM"/>
    </source>
</evidence>
<evidence type="ECO:0000313" key="3">
    <source>
        <dbReference type="EMBL" id="UOO93859.1"/>
    </source>
</evidence>
<reference evidence="2" key="3">
    <citation type="submission" date="2023-12" db="EMBL/GenBank/DDBJ databases">
        <authorList>
            <person name="Sun Q."/>
            <person name="Inoue M."/>
        </authorList>
    </citation>
    <scope>NUCLEOTIDE SEQUENCE</scope>
    <source>
        <strain evidence="2">JCM 12289</strain>
    </source>
</reference>
<dbReference type="AlphaFoldDB" id="A0AAV3SIH5"/>
<keyword evidence="4" id="KW-1185">Reference proteome</keyword>
<evidence type="ECO:0000313" key="4">
    <source>
        <dbReference type="Proteomes" id="UP000830542"/>
    </source>
</evidence>
<proteinExistence type="predicted"/>
<keyword evidence="1" id="KW-0472">Membrane</keyword>
<dbReference type="EMBL" id="CP095005">
    <property type="protein sequence ID" value="UOO93859.1"/>
    <property type="molecule type" value="Genomic_DNA"/>
</dbReference>
<reference evidence="3" key="2">
    <citation type="submission" date="2022-04" db="EMBL/GenBank/DDBJ databases">
        <title>Sequencing and genomic assembly of Halococcus dombrowskii.</title>
        <authorList>
            <person name="Lim S.W."/>
            <person name="MacLea K.S."/>
        </authorList>
    </citation>
    <scope>NUCLEOTIDE SEQUENCE</scope>
    <source>
        <strain evidence="3">H4</strain>
    </source>
</reference>
<reference evidence="2" key="1">
    <citation type="journal article" date="2014" name="Int. J. Syst. Evol. Microbiol.">
        <title>Complete genome sequence of Corynebacterium casei LMG S-19264T (=DSM 44701T), isolated from a smear-ripened cheese.</title>
        <authorList>
            <consortium name="US DOE Joint Genome Institute (JGI-PGF)"/>
            <person name="Walter F."/>
            <person name="Albersmeier A."/>
            <person name="Kalinowski J."/>
            <person name="Ruckert C."/>
        </authorList>
    </citation>
    <scope>NUCLEOTIDE SEQUENCE</scope>
    <source>
        <strain evidence="2">JCM 12289</strain>
    </source>
</reference>
<evidence type="ECO:0000256" key="1">
    <source>
        <dbReference type="SAM" id="Phobius"/>
    </source>
</evidence>
<feature type="transmembrane region" description="Helical" evidence="1">
    <location>
        <begin position="34"/>
        <end position="54"/>
    </location>
</feature>
<feature type="transmembrane region" description="Helical" evidence="1">
    <location>
        <begin position="66"/>
        <end position="86"/>
    </location>
</feature>
<dbReference type="EMBL" id="BAAADN010000030">
    <property type="protein sequence ID" value="GAA0463139.1"/>
    <property type="molecule type" value="Genomic_DNA"/>
</dbReference>
<dbReference type="Proteomes" id="UP001500962">
    <property type="component" value="Unassembled WGS sequence"/>
</dbReference>
<accession>A0AAV3SIH5</accession>
<organism evidence="2 5">
    <name type="scientific">Halococcus dombrowskii</name>
    <dbReference type="NCBI Taxonomy" id="179637"/>
    <lineage>
        <taxon>Archaea</taxon>
        <taxon>Methanobacteriati</taxon>
        <taxon>Methanobacteriota</taxon>
        <taxon>Stenosarchaea group</taxon>
        <taxon>Halobacteria</taxon>
        <taxon>Halobacteriales</taxon>
        <taxon>Halococcaceae</taxon>
        <taxon>Halococcus</taxon>
    </lineage>
</organism>
<keyword evidence="1" id="KW-0812">Transmembrane</keyword>
<dbReference type="GeneID" id="71761724"/>
<sequence>MVNSKLTSFLSEYEGENPRDISQFRKYRERHSEMVGISILALVIAVAAHEGFSFRVVEFPWPFSRYILYMLFSMFVLISFIIQFGLRGVDMDHTRFSYHHIHQAVESYIDGNYDAVFHHISELHEDVENTNNDVFSKKTEDAISDLYESLDESEMTESIVEDRFENLAVIFVEEIEFGEALDRQTSKMKNENEFERSVVRDAAQNMGIRPLQVAPFVVVAISAGVYFYVNKDAGYAVGMLLLSALGATNRS</sequence>
<evidence type="ECO:0000313" key="5">
    <source>
        <dbReference type="Proteomes" id="UP001500962"/>
    </source>
</evidence>
<name>A0AAV3SIH5_HALDO</name>
<dbReference type="RefSeq" id="WP_244698350.1">
    <property type="nucleotide sequence ID" value="NZ_BAAADN010000030.1"/>
</dbReference>
<protein>
    <recommendedName>
        <fullName evidence="6">SMODS and SLOG-associating 2TM effector domain-containing protein</fullName>
    </recommendedName>
</protein>
<evidence type="ECO:0000313" key="2">
    <source>
        <dbReference type="EMBL" id="GAA0463139.1"/>
    </source>
</evidence>
<gene>
    <name evidence="2" type="ORF">GCM10008985_19810</name>
    <name evidence="3" type="ORF">MUK72_07710</name>
</gene>
<feature type="transmembrane region" description="Helical" evidence="1">
    <location>
        <begin position="210"/>
        <end position="229"/>
    </location>
</feature>